<evidence type="ECO:0000259" key="3">
    <source>
        <dbReference type="PROSITE" id="PS50011"/>
    </source>
</evidence>
<dbReference type="Proteomes" id="UP000053558">
    <property type="component" value="Unassembled WGS sequence"/>
</dbReference>
<dbReference type="SUPFAM" id="SSF56112">
    <property type="entry name" value="Protein kinase-like (PK-like)"/>
    <property type="match status" value="1"/>
</dbReference>
<keyword evidence="5" id="KW-1185">Reference proteome</keyword>
<dbReference type="OMA" id="NGYPPFC"/>
<dbReference type="AlphaFoldDB" id="A0A5M3M7W6"/>
<dbReference type="GO" id="GO:0004674">
    <property type="term" value="F:protein serine/threonine kinase activity"/>
    <property type="evidence" value="ECO:0007669"/>
    <property type="project" value="InterPro"/>
</dbReference>
<dbReference type="SMART" id="SM00220">
    <property type="entry name" value="S_TKc"/>
    <property type="match status" value="1"/>
</dbReference>
<keyword evidence="2" id="KW-0067">ATP-binding</keyword>
<keyword evidence="4" id="KW-0418">Kinase</keyword>
<protein>
    <submittedName>
        <fullName evidence="4">Kinase-like protein</fullName>
    </submittedName>
</protein>
<keyword evidence="1" id="KW-0547">Nucleotide-binding</keyword>
<dbReference type="InterPro" id="IPR008271">
    <property type="entry name" value="Ser/Thr_kinase_AS"/>
</dbReference>
<keyword evidence="4" id="KW-0808">Transferase</keyword>
<dbReference type="EMBL" id="JH711590">
    <property type="protein sequence ID" value="EIW74885.1"/>
    <property type="molecule type" value="Genomic_DNA"/>
</dbReference>
<name>A0A5M3M7W6_CONPW</name>
<dbReference type="GeneID" id="19209643"/>
<dbReference type="RefSeq" id="XP_007774945.1">
    <property type="nucleotide sequence ID" value="XM_007776755.1"/>
</dbReference>
<dbReference type="OrthoDB" id="68483at2759"/>
<sequence>MDFELLDPTIAFSDQYMIGENIGSSSFGIVYKAKRLATEKEYAVKVLRKLPFRPHKLRNAPILKEVLILQNLGHTNIVNLHAAFESKKEIYLVMEFMRHGDLESLIQKYKGLDESVSKTALNQICDGLEYLHCIGIVHRDVKPPNVLVAGTTPLRLKLTDFGISKVVNDTTFMRTLCGTPMYMAPEIYAPGAGVDHHYDRKVDSWSLGVTLFKMLVHLSSHISAVIKQIPILKEGRSKTARLSGQTLPKVGPSPGEDAKR</sequence>
<evidence type="ECO:0000313" key="4">
    <source>
        <dbReference type="EMBL" id="EIW74885.1"/>
    </source>
</evidence>
<dbReference type="GO" id="GO:0005524">
    <property type="term" value="F:ATP binding"/>
    <property type="evidence" value="ECO:0007669"/>
    <property type="project" value="UniProtKB-KW"/>
</dbReference>
<dbReference type="InterPro" id="IPR011009">
    <property type="entry name" value="Kinase-like_dom_sf"/>
</dbReference>
<dbReference type="PROSITE" id="PS00108">
    <property type="entry name" value="PROTEIN_KINASE_ST"/>
    <property type="match status" value="1"/>
</dbReference>
<dbReference type="GO" id="GO:0010506">
    <property type="term" value="P:regulation of autophagy"/>
    <property type="evidence" value="ECO:0007669"/>
    <property type="project" value="InterPro"/>
</dbReference>
<dbReference type="KEGG" id="cput:CONPUDRAFT_77694"/>
<dbReference type="InterPro" id="IPR045269">
    <property type="entry name" value="Atg1-like"/>
</dbReference>
<gene>
    <name evidence="4" type="ORF">CONPUDRAFT_77694</name>
</gene>
<feature type="domain" description="Protein kinase" evidence="3">
    <location>
        <begin position="16"/>
        <end position="260"/>
    </location>
</feature>
<dbReference type="Gene3D" id="1.10.510.10">
    <property type="entry name" value="Transferase(Phosphotransferase) domain 1"/>
    <property type="match status" value="1"/>
</dbReference>
<evidence type="ECO:0000256" key="2">
    <source>
        <dbReference type="ARBA" id="ARBA00022840"/>
    </source>
</evidence>
<dbReference type="GO" id="GO:0005737">
    <property type="term" value="C:cytoplasm"/>
    <property type="evidence" value="ECO:0007669"/>
    <property type="project" value="TreeGrafter"/>
</dbReference>
<dbReference type="Pfam" id="PF00069">
    <property type="entry name" value="Pkinase"/>
    <property type="match status" value="1"/>
</dbReference>
<dbReference type="PROSITE" id="PS50011">
    <property type="entry name" value="PROTEIN_KINASE_DOM"/>
    <property type="match status" value="1"/>
</dbReference>
<evidence type="ECO:0000313" key="5">
    <source>
        <dbReference type="Proteomes" id="UP000053558"/>
    </source>
</evidence>
<dbReference type="FunFam" id="3.30.200.20:FF:000042">
    <property type="entry name" value="Aurora kinase A"/>
    <property type="match status" value="1"/>
</dbReference>
<reference evidence="5" key="1">
    <citation type="journal article" date="2012" name="Science">
        <title>The Paleozoic origin of enzymatic lignin decomposition reconstructed from 31 fungal genomes.</title>
        <authorList>
            <person name="Floudas D."/>
            <person name="Binder M."/>
            <person name="Riley R."/>
            <person name="Barry K."/>
            <person name="Blanchette R.A."/>
            <person name="Henrissat B."/>
            <person name="Martinez A.T."/>
            <person name="Otillar R."/>
            <person name="Spatafora J.W."/>
            <person name="Yadav J.S."/>
            <person name="Aerts A."/>
            <person name="Benoit I."/>
            <person name="Boyd A."/>
            <person name="Carlson A."/>
            <person name="Copeland A."/>
            <person name="Coutinho P.M."/>
            <person name="de Vries R.P."/>
            <person name="Ferreira P."/>
            <person name="Findley K."/>
            <person name="Foster B."/>
            <person name="Gaskell J."/>
            <person name="Glotzer D."/>
            <person name="Gorecki P."/>
            <person name="Heitman J."/>
            <person name="Hesse C."/>
            <person name="Hori C."/>
            <person name="Igarashi K."/>
            <person name="Jurgens J.A."/>
            <person name="Kallen N."/>
            <person name="Kersten P."/>
            <person name="Kohler A."/>
            <person name="Kuees U."/>
            <person name="Kumar T.K.A."/>
            <person name="Kuo A."/>
            <person name="LaButti K."/>
            <person name="Larrondo L.F."/>
            <person name="Lindquist E."/>
            <person name="Ling A."/>
            <person name="Lombard V."/>
            <person name="Lucas S."/>
            <person name="Lundell T."/>
            <person name="Martin R."/>
            <person name="McLaughlin D.J."/>
            <person name="Morgenstern I."/>
            <person name="Morin E."/>
            <person name="Murat C."/>
            <person name="Nagy L.G."/>
            <person name="Nolan M."/>
            <person name="Ohm R.A."/>
            <person name="Patyshakuliyeva A."/>
            <person name="Rokas A."/>
            <person name="Ruiz-Duenas F.J."/>
            <person name="Sabat G."/>
            <person name="Salamov A."/>
            <person name="Samejima M."/>
            <person name="Schmutz J."/>
            <person name="Slot J.C."/>
            <person name="St John F."/>
            <person name="Stenlid J."/>
            <person name="Sun H."/>
            <person name="Sun S."/>
            <person name="Syed K."/>
            <person name="Tsang A."/>
            <person name="Wiebenga A."/>
            <person name="Young D."/>
            <person name="Pisabarro A."/>
            <person name="Eastwood D.C."/>
            <person name="Martin F."/>
            <person name="Cullen D."/>
            <person name="Grigoriev I.V."/>
            <person name="Hibbett D.S."/>
        </authorList>
    </citation>
    <scope>NUCLEOTIDE SEQUENCE [LARGE SCALE GENOMIC DNA]</scope>
    <source>
        <strain evidence="5">RWD-64-598 SS2</strain>
    </source>
</reference>
<organism evidence="4 5">
    <name type="scientific">Coniophora puteana (strain RWD-64-598)</name>
    <name type="common">Brown rot fungus</name>
    <dbReference type="NCBI Taxonomy" id="741705"/>
    <lineage>
        <taxon>Eukaryota</taxon>
        <taxon>Fungi</taxon>
        <taxon>Dikarya</taxon>
        <taxon>Basidiomycota</taxon>
        <taxon>Agaricomycotina</taxon>
        <taxon>Agaricomycetes</taxon>
        <taxon>Agaricomycetidae</taxon>
        <taxon>Boletales</taxon>
        <taxon>Coniophorineae</taxon>
        <taxon>Coniophoraceae</taxon>
        <taxon>Coniophora</taxon>
    </lineage>
</organism>
<dbReference type="PANTHER" id="PTHR24348">
    <property type="entry name" value="SERINE/THREONINE-PROTEIN KINASE UNC-51-RELATED"/>
    <property type="match status" value="1"/>
</dbReference>
<comment type="caution">
    <text evidence="4">The sequence shown here is derived from an EMBL/GenBank/DDBJ whole genome shotgun (WGS) entry which is preliminary data.</text>
</comment>
<evidence type="ECO:0000256" key="1">
    <source>
        <dbReference type="ARBA" id="ARBA00022741"/>
    </source>
</evidence>
<dbReference type="InterPro" id="IPR000719">
    <property type="entry name" value="Prot_kinase_dom"/>
</dbReference>
<accession>A0A5M3M7W6</accession>
<proteinExistence type="predicted"/>